<dbReference type="Pfam" id="PF13683">
    <property type="entry name" value="rve_3"/>
    <property type="match status" value="1"/>
</dbReference>
<dbReference type="EMBL" id="BOVK01000110">
    <property type="protein sequence ID" value="GIQ71546.1"/>
    <property type="molecule type" value="Genomic_DNA"/>
</dbReference>
<dbReference type="InterPro" id="IPR001584">
    <property type="entry name" value="Integrase_cat-core"/>
</dbReference>
<comment type="caution">
    <text evidence="2">The sequence shown here is derived from an EMBL/GenBank/DDBJ whole genome shotgun (WGS) entry which is preliminary data.</text>
</comment>
<dbReference type="PANTHER" id="PTHR46889">
    <property type="entry name" value="TRANSPOSASE INSF FOR INSERTION SEQUENCE IS3B-RELATED"/>
    <property type="match status" value="1"/>
</dbReference>
<dbReference type="InterPro" id="IPR036397">
    <property type="entry name" value="RNaseH_sf"/>
</dbReference>
<dbReference type="PANTHER" id="PTHR46889:SF4">
    <property type="entry name" value="TRANSPOSASE INSO FOR INSERTION SEQUENCE ELEMENT IS911B-RELATED"/>
    <property type="match status" value="1"/>
</dbReference>
<accession>A0A8J4H7P8</accession>
<protein>
    <recommendedName>
        <fullName evidence="1">Integrase catalytic domain-containing protein</fullName>
    </recommendedName>
</protein>
<dbReference type="GO" id="GO:0003676">
    <property type="term" value="F:nucleic acid binding"/>
    <property type="evidence" value="ECO:0007669"/>
    <property type="project" value="InterPro"/>
</dbReference>
<dbReference type="SUPFAM" id="SSF53098">
    <property type="entry name" value="Ribonuclease H-like"/>
    <property type="match status" value="1"/>
</dbReference>
<name>A0A8J4H7P8_9BACL</name>
<dbReference type="AlphaFoldDB" id="A0A8J4H7P8"/>
<proteinExistence type="predicted"/>
<sequence length="142" mass="16702">MYLFVIVDWYSRRIVDYELSSTLEKTFVMDCLKRVLSVRKPEIMNSDQGSHFTNAEYLELLDHANVRVSMDGKGQALDNARTERFFRTLKYDLIYIQEFETPRQLRAGISRYMHEYNTYRPHSSIGDLCPDDVYYGSVFSAA</sequence>
<evidence type="ECO:0000313" key="2">
    <source>
        <dbReference type="EMBL" id="GIQ71546.1"/>
    </source>
</evidence>
<dbReference type="Gene3D" id="3.30.420.10">
    <property type="entry name" value="Ribonuclease H-like superfamily/Ribonuclease H"/>
    <property type="match status" value="1"/>
</dbReference>
<dbReference type="InterPro" id="IPR050900">
    <property type="entry name" value="Transposase_IS3/IS150/IS904"/>
</dbReference>
<dbReference type="Proteomes" id="UP000677918">
    <property type="component" value="Unassembled WGS sequence"/>
</dbReference>
<reference evidence="2" key="1">
    <citation type="submission" date="2021-04" db="EMBL/GenBank/DDBJ databases">
        <title>Draft genome sequence of Xylanibacillus composti strain K13.</title>
        <authorList>
            <person name="Uke A."/>
            <person name="Chhe C."/>
            <person name="Baramee S."/>
            <person name="Kosugi A."/>
        </authorList>
    </citation>
    <scope>NUCLEOTIDE SEQUENCE</scope>
    <source>
        <strain evidence="2">K13</strain>
    </source>
</reference>
<evidence type="ECO:0000259" key="1">
    <source>
        <dbReference type="PROSITE" id="PS50994"/>
    </source>
</evidence>
<dbReference type="InterPro" id="IPR012337">
    <property type="entry name" value="RNaseH-like_sf"/>
</dbReference>
<gene>
    <name evidence="2" type="ORF">XYCOK13_43700</name>
</gene>
<dbReference type="GO" id="GO:0015074">
    <property type="term" value="P:DNA integration"/>
    <property type="evidence" value="ECO:0007669"/>
    <property type="project" value="InterPro"/>
</dbReference>
<feature type="domain" description="Integrase catalytic" evidence="1">
    <location>
        <begin position="1"/>
        <end position="138"/>
    </location>
</feature>
<dbReference type="PROSITE" id="PS50994">
    <property type="entry name" value="INTEGRASE"/>
    <property type="match status" value="1"/>
</dbReference>
<organism evidence="2 3">
    <name type="scientific">Xylanibacillus composti</name>
    <dbReference type="NCBI Taxonomy" id="1572762"/>
    <lineage>
        <taxon>Bacteria</taxon>
        <taxon>Bacillati</taxon>
        <taxon>Bacillota</taxon>
        <taxon>Bacilli</taxon>
        <taxon>Bacillales</taxon>
        <taxon>Paenibacillaceae</taxon>
        <taxon>Xylanibacillus</taxon>
    </lineage>
</organism>
<evidence type="ECO:0000313" key="3">
    <source>
        <dbReference type="Proteomes" id="UP000677918"/>
    </source>
</evidence>
<keyword evidence="3" id="KW-1185">Reference proteome</keyword>